<dbReference type="Gene3D" id="1.10.560.10">
    <property type="entry name" value="GroEL-like equatorial domain"/>
    <property type="match status" value="1"/>
</dbReference>
<dbReference type="InterPro" id="IPR027413">
    <property type="entry name" value="GROEL-like_equatorial_sf"/>
</dbReference>
<reference evidence="2" key="1">
    <citation type="journal article" date="2020" name="New Phytol.">
        <title>Comparative genomics reveals dynamic genome evolution in host specialist ectomycorrhizal fungi.</title>
        <authorList>
            <person name="Lofgren L.A."/>
            <person name="Nguyen N.H."/>
            <person name="Vilgalys R."/>
            <person name="Ruytinx J."/>
            <person name="Liao H.L."/>
            <person name="Branco S."/>
            <person name="Kuo A."/>
            <person name="LaButti K."/>
            <person name="Lipzen A."/>
            <person name="Andreopoulos W."/>
            <person name="Pangilinan J."/>
            <person name="Riley R."/>
            <person name="Hundley H."/>
            <person name="Na H."/>
            <person name="Barry K."/>
            <person name="Grigoriev I.V."/>
            <person name="Stajich J.E."/>
            <person name="Kennedy P.G."/>
        </authorList>
    </citation>
    <scope>NUCLEOTIDE SEQUENCE</scope>
    <source>
        <strain evidence="2">S12</strain>
    </source>
</reference>
<dbReference type="EMBL" id="JABBWE010000101">
    <property type="protein sequence ID" value="KAG1785887.1"/>
    <property type="molecule type" value="Genomic_DNA"/>
</dbReference>
<keyword evidence="3" id="KW-1185">Reference proteome</keyword>
<protein>
    <submittedName>
        <fullName evidence="2">Uncharacterized protein</fullName>
    </submittedName>
</protein>
<evidence type="ECO:0000313" key="2">
    <source>
        <dbReference type="EMBL" id="KAG1785887.1"/>
    </source>
</evidence>
<dbReference type="Proteomes" id="UP000719766">
    <property type="component" value="Unassembled WGS sequence"/>
</dbReference>
<sequence>MNKILQSGSSGDINVTNDGATILKSIQLDNAPAKISLISRSLRRYTLDPLLYPPPRAYSTPRAY</sequence>
<organism evidence="2 3">
    <name type="scientific">Suillus plorans</name>
    <dbReference type="NCBI Taxonomy" id="116603"/>
    <lineage>
        <taxon>Eukaryota</taxon>
        <taxon>Fungi</taxon>
        <taxon>Dikarya</taxon>
        <taxon>Basidiomycota</taxon>
        <taxon>Agaricomycotina</taxon>
        <taxon>Agaricomycetes</taxon>
        <taxon>Agaricomycetidae</taxon>
        <taxon>Boletales</taxon>
        <taxon>Suillineae</taxon>
        <taxon>Suillaceae</taxon>
        <taxon>Suillus</taxon>
    </lineage>
</organism>
<dbReference type="RefSeq" id="XP_041153370.1">
    <property type="nucleotide sequence ID" value="XM_041304418.1"/>
</dbReference>
<dbReference type="GeneID" id="64598182"/>
<dbReference type="SUPFAM" id="SSF48592">
    <property type="entry name" value="GroEL equatorial domain-like"/>
    <property type="match status" value="1"/>
</dbReference>
<dbReference type="GO" id="GO:0006457">
    <property type="term" value="P:protein folding"/>
    <property type="evidence" value="ECO:0007669"/>
    <property type="project" value="InterPro"/>
</dbReference>
<evidence type="ECO:0000256" key="1">
    <source>
        <dbReference type="ARBA" id="ARBA00008020"/>
    </source>
</evidence>
<gene>
    <name evidence="2" type="ORF">HD556DRAFT_1418505</name>
</gene>
<dbReference type="GO" id="GO:0005524">
    <property type="term" value="F:ATP binding"/>
    <property type="evidence" value="ECO:0007669"/>
    <property type="project" value="InterPro"/>
</dbReference>
<dbReference type="PROSITE" id="PS00751">
    <property type="entry name" value="TCP1_2"/>
    <property type="match status" value="1"/>
</dbReference>
<comment type="similarity">
    <text evidence="1">Belongs to the TCP-1 chaperonin family.</text>
</comment>
<evidence type="ECO:0000313" key="3">
    <source>
        <dbReference type="Proteomes" id="UP000719766"/>
    </source>
</evidence>
<comment type="caution">
    <text evidence="2">The sequence shown here is derived from an EMBL/GenBank/DDBJ whole genome shotgun (WGS) entry which is preliminary data.</text>
</comment>
<proteinExistence type="inferred from homology"/>
<accession>A0A9P7ABD9</accession>
<dbReference type="InterPro" id="IPR002194">
    <property type="entry name" value="Chaperonin_TCP-1_CS"/>
</dbReference>
<dbReference type="AlphaFoldDB" id="A0A9P7ABD9"/>
<dbReference type="GO" id="GO:0016887">
    <property type="term" value="F:ATP hydrolysis activity"/>
    <property type="evidence" value="ECO:0007669"/>
    <property type="project" value="InterPro"/>
</dbReference>
<dbReference type="OrthoDB" id="2691767at2759"/>
<dbReference type="GO" id="GO:0051082">
    <property type="term" value="F:unfolded protein binding"/>
    <property type="evidence" value="ECO:0007669"/>
    <property type="project" value="InterPro"/>
</dbReference>
<name>A0A9P7ABD9_9AGAM</name>